<dbReference type="PANTHER" id="PTHR32219:SF2">
    <property type="entry name" value="PROTON PUMP-INTERACTOR 1"/>
    <property type="match status" value="1"/>
</dbReference>
<dbReference type="PANTHER" id="PTHR32219">
    <property type="entry name" value="RNA-BINDING PROTEIN YLMH-RELATED"/>
    <property type="match status" value="1"/>
</dbReference>
<evidence type="ECO:0000256" key="7">
    <source>
        <dbReference type="ARBA" id="ARBA00023054"/>
    </source>
</evidence>
<dbReference type="AlphaFoldDB" id="A0A2R6PTG3"/>
<comment type="similarity">
    <text evidence="9">Belongs to the plant Proton pump-interactor protein family.</text>
</comment>
<dbReference type="STRING" id="1590841.A0A2R6PTG3"/>
<keyword evidence="8 11" id="KW-0472">Membrane</keyword>
<dbReference type="EMBL" id="NKQK01000023">
    <property type="protein sequence ID" value="PSR96365.1"/>
    <property type="molecule type" value="Genomic_DNA"/>
</dbReference>
<sequence>MSLWNNSKAFRDDYDRRILLSLDMRLLSKDGRMRNPDEKSLVLPDAPVSTETEAVTKTNIKRPKDDSISSPGDTTSAVEKVQKEAKNKPQKEAKNKLTGSGTTLEPIESEEKGVISGSEKLQKDSQSKPKEVDEAKLKEMRREEEIAKAKQALERKKKLAEKAAAKAAIKAQKEAEKKLKEIIDREKKAKKKAGASALVSEPEEQPTESDPDVAEPEKADEKFEAVVPLKNKNRKENAMRSRNRPKGPDSLPRAVLKRKKSTNYWVWAAPAALSVILLLVVGYKYFL</sequence>
<evidence type="ECO:0000256" key="5">
    <source>
        <dbReference type="ARBA" id="ARBA00022824"/>
    </source>
</evidence>
<keyword evidence="5" id="KW-0256">Endoplasmic reticulum</keyword>
<evidence type="ECO:0000256" key="9">
    <source>
        <dbReference type="ARBA" id="ARBA00038080"/>
    </source>
</evidence>
<feature type="region of interest" description="Disordered" evidence="10">
    <location>
        <begin position="29"/>
        <end position="139"/>
    </location>
</feature>
<feature type="compositionally biased region" description="Basic and acidic residues" evidence="10">
    <location>
        <begin position="29"/>
        <end position="40"/>
    </location>
</feature>
<keyword evidence="7" id="KW-0175">Coiled coil</keyword>
<evidence type="ECO:0000256" key="11">
    <source>
        <dbReference type="SAM" id="Phobius"/>
    </source>
</evidence>
<reference evidence="12 13" key="1">
    <citation type="submission" date="2017-07" db="EMBL/GenBank/DDBJ databases">
        <title>An improved, manually edited Actinidia chinensis var. chinensis (kiwifruit) genome highlights the challenges associated with draft genomes and gene prediction in plants.</title>
        <authorList>
            <person name="Pilkington S."/>
            <person name="Crowhurst R."/>
            <person name="Hilario E."/>
            <person name="Nardozza S."/>
            <person name="Fraser L."/>
            <person name="Peng Y."/>
            <person name="Gunaseelan K."/>
            <person name="Simpson R."/>
            <person name="Tahir J."/>
            <person name="Deroles S."/>
            <person name="Templeton K."/>
            <person name="Luo Z."/>
            <person name="Davy M."/>
            <person name="Cheng C."/>
            <person name="Mcneilage M."/>
            <person name="Scaglione D."/>
            <person name="Liu Y."/>
            <person name="Zhang Q."/>
            <person name="Datson P."/>
            <person name="De Silva N."/>
            <person name="Gardiner S."/>
            <person name="Bassett H."/>
            <person name="Chagne D."/>
            <person name="Mccallum J."/>
            <person name="Dzierzon H."/>
            <person name="Deng C."/>
            <person name="Wang Y.-Y."/>
            <person name="Barron N."/>
            <person name="Manako K."/>
            <person name="Bowen J."/>
            <person name="Foster T."/>
            <person name="Erridge Z."/>
            <person name="Tiffin H."/>
            <person name="Waite C."/>
            <person name="Davies K."/>
            <person name="Grierson E."/>
            <person name="Laing W."/>
            <person name="Kirk R."/>
            <person name="Chen X."/>
            <person name="Wood M."/>
            <person name="Montefiori M."/>
            <person name="Brummell D."/>
            <person name="Schwinn K."/>
            <person name="Catanach A."/>
            <person name="Fullerton C."/>
            <person name="Li D."/>
            <person name="Meiyalaghan S."/>
            <person name="Nieuwenhuizen N."/>
            <person name="Read N."/>
            <person name="Prakash R."/>
            <person name="Hunter D."/>
            <person name="Zhang H."/>
            <person name="Mckenzie M."/>
            <person name="Knabel M."/>
            <person name="Harris A."/>
            <person name="Allan A."/>
            <person name="Chen A."/>
            <person name="Janssen B."/>
            <person name="Plunkett B."/>
            <person name="Dwamena C."/>
            <person name="Voogd C."/>
            <person name="Leif D."/>
            <person name="Lafferty D."/>
            <person name="Souleyre E."/>
            <person name="Varkonyi-Gasic E."/>
            <person name="Gambi F."/>
            <person name="Hanley J."/>
            <person name="Yao J.-L."/>
            <person name="Cheung J."/>
            <person name="David K."/>
            <person name="Warren B."/>
            <person name="Marsh K."/>
            <person name="Snowden K."/>
            <person name="Lin-Wang K."/>
            <person name="Brian L."/>
            <person name="Martinez-Sanchez M."/>
            <person name="Wang M."/>
            <person name="Ileperuma N."/>
            <person name="Macnee N."/>
            <person name="Campin R."/>
            <person name="Mcatee P."/>
            <person name="Drummond R."/>
            <person name="Espley R."/>
            <person name="Ireland H."/>
            <person name="Wu R."/>
            <person name="Atkinson R."/>
            <person name="Karunairetnam S."/>
            <person name="Bulley S."/>
            <person name="Chunkath S."/>
            <person name="Hanley Z."/>
            <person name="Storey R."/>
            <person name="Thrimawithana A."/>
            <person name="Thomson S."/>
            <person name="David C."/>
            <person name="Testolin R."/>
        </authorList>
    </citation>
    <scope>NUCLEOTIDE SEQUENCE [LARGE SCALE GENOMIC DNA]</scope>
    <source>
        <strain evidence="13">cv. Red5</strain>
        <tissue evidence="12">Young leaf</tissue>
    </source>
</reference>
<accession>A0A2R6PTG3</accession>
<dbReference type="InterPro" id="IPR055282">
    <property type="entry name" value="PPI1-4"/>
</dbReference>
<keyword evidence="6 11" id="KW-1133">Transmembrane helix</keyword>
<feature type="compositionally biased region" description="Polar residues" evidence="10">
    <location>
        <begin position="49"/>
        <end position="58"/>
    </location>
</feature>
<dbReference type="InParanoid" id="A0A2R6PTG3"/>
<dbReference type="OrthoDB" id="2195113at2759"/>
<feature type="compositionally biased region" description="Basic and acidic residues" evidence="10">
    <location>
        <begin position="154"/>
        <end position="164"/>
    </location>
</feature>
<keyword evidence="4 11" id="KW-0812">Transmembrane</keyword>
<evidence type="ECO:0000313" key="12">
    <source>
        <dbReference type="EMBL" id="PSR96365.1"/>
    </source>
</evidence>
<comment type="subcellular location">
    <subcellularLocation>
        <location evidence="1">Cell membrane</location>
        <topology evidence="1">Single-pass membrane protein</topology>
    </subcellularLocation>
    <subcellularLocation>
        <location evidence="2">Endoplasmic reticulum membrane</location>
        <topology evidence="2">Single-pass membrane protein</topology>
    </subcellularLocation>
</comment>
<keyword evidence="3" id="KW-1003">Cell membrane</keyword>
<evidence type="ECO:0000256" key="6">
    <source>
        <dbReference type="ARBA" id="ARBA00022989"/>
    </source>
</evidence>
<evidence type="ECO:0000256" key="3">
    <source>
        <dbReference type="ARBA" id="ARBA00022475"/>
    </source>
</evidence>
<evidence type="ECO:0000256" key="10">
    <source>
        <dbReference type="SAM" id="MobiDB-lite"/>
    </source>
</evidence>
<evidence type="ECO:0000256" key="4">
    <source>
        <dbReference type="ARBA" id="ARBA00022692"/>
    </source>
</evidence>
<feature type="transmembrane region" description="Helical" evidence="11">
    <location>
        <begin position="264"/>
        <end position="286"/>
    </location>
</feature>
<gene>
    <name evidence="12" type="ORF">CEY00_Acc26414</name>
</gene>
<proteinExistence type="inferred from homology"/>
<name>A0A2R6PTG3_ACTCC</name>
<evidence type="ECO:0000256" key="1">
    <source>
        <dbReference type="ARBA" id="ARBA00004162"/>
    </source>
</evidence>
<evidence type="ECO:0000256" key="8">
    <source>
        <dbReference type="ARBA" id="ARBA00023136"/>
    </source>
</evidence>
<feature type="compositionally biased region" description="Acidic residues" evidence="10">
    <location>
        <begin position="201"/>
        <end position="214"/>
    </location>
</feature>
<feature type="compositionally biased region" description="Basic and acidic residues" evidence="10">
    <location>
        <begin position="120"/>
        <end position="139"/>
    </location>
</feature>
<feature type="compositionally biased region" description="Basic and acidic residues" evidence="10">
    <location>
        <begin position="80"/>
        <end position="95"/>
    </location>
</feature>
<reference evidence="13" key="2">
    <citation type="journal article" date="2018" name="BMC Genomics">
        <title>A manually annotated Actinidia chinensis var. chinensis (kiwifruit) genome highlights the challenges associated with draft genomes and gene prediction in plants.</title>
        <authorList>
            <person name="Pilkington S.M."/>
            <person name="Crowhurst R."/>
            <person name="Hilario E."/>
            <person name="Nardozza S."/>
            <person name="Fraser L."/>
            <person name="Peng Y."/>
            <person name="Gunaseelan K."/>
            <person name="Simpson R."/>
            <person name="Tahir J."/>
            <person name="Deroles S.C."/>
            <person name="Templeton K."/>
            <person name="Luo Z."/>
            <person name="Davy M."/>
            <person name="Cheng C."/>
            <person name="McNeilage M."/>
            <person name="Scaglione D."/>
            <person name="Liu Y."/>
            <person name="Zhang Q."/>
            <person name="Datson P."/>
            <person name="De Silva N."/>
            <person name="Gardiner S.E."/>
            <person name="Bassett H."/>
            <person name="Chagne D."/>
            <person name="McCallum J."/>
            <person name="Dzierzon H."/>
            <person name="Deng C."/>
            <person name="Wang Y.Y."/>
            <person name="Barron L."/>
            <person name="Manako K."/>
            <person name="Bowen J."/>
            <person name="Foster T.M."/>
            <person name="Erridge Z.A."/>
            <person name="Tiffin H."/>
            <person name="Waite C.N."/>
            <person name="Davies K.M."/>
            <person name="Grierson E.P."/>
            <person name="Laing W.A."/>
            <person name="Kirk R."/>
            <person name="Chen X."/>
            <person name="Wood M."/>
            <person name="Montefiori M."/>
            <person name="Brummell D.A."/>
            <person name="Schwinn K.E."/>
            <person name="Catanach A."/>
            <person name="Fullerton C."/>
            <person name="Li D."/>
            <person name="Meiyalaghan S."/>
            <person name="Nieuwenhuizen N."/>
            <person name="Read N."/>
            <person name="Prakash R."/>
            <person name="Hunter D."/>
            <person name="Zhang H."/>
            <person name="McKenzie M."/>
            <person name="Knabel M."/>
            <person name="Harris A."/>
            <person name="Allan A.C."/>
            <person name="Gleave A."/>
            <person name="Chen A."/>
            <person name="Janssen B.J."/>
            <person name="Plunkett B."/>
            <person name="Ampomah-Dwamena C."/>
            <person name="Voogd C."/>
            <person name="Leif D."/>
            <person name="Lafferty D."/>
            <person name="Souleyre E.J.F."/>
            <person name="Varkonyi-Gasic E."/>
            <person name="Gambi F."/>
            <person name="Hanley J."/>
            <person name="Yao J.L."/>
            <person name="Cheung J."/>
            <person name="David K.M."/>
            <person name="Warren B."/>
            <person name="Marsh K."/>
            <person name="Snowden K.C."/>
            <person name="Lin-Wang K."/>
            <person name="Brian L."/>
            <person name="Martinez-Sanchez M."/>
            <person name="Wang M."/>
            <person name="Ileperuma N."/>
            <person name="Macnee N."/>
            <person name="Campin R."/>
            <person name="McAtee P."/>
            <person name="Drummond R.S.M."/>
            <person name="Espley R.V."/>
            <person name="Ireland H.S."/>
            <person name="Wu R."/>
            <person name="Atkinson R.G."/>
            <person name="Karunairetnam S."/>
            <person name="Bulley S."/>
            <person name="Chunkath S."/>
            <person name="Hanley Z."/>
            <person name="Storey R."/>
            <person name="Thrimawithana A.H."/>
            <person name="Thomson S."/>
            <person name="David C."/>
            <person name="Testolin R."/>
            <person name="Huang H."/>
            <person name="Hellens R.P."/>
            <person name="Schaffer R.J."/>
        </authorList>
    </citation>
    <scope>NUCLEOTIDE SEQUENCE [LARGE SCALE GENOMIC DNA]</scope>
    <source>
        <strain evidence="13">cv. Red5</strain>
    </source>
</reference>
<feature type="region of interest" description="Disordered" evidence="10">
    <location>
        <begin position="154"/>
        <end position="255"/>
    </location>
</feature>
<organism evidence="12 13">
    <name type="scientific">Actinidia chinensis var. chinensis</name>
    <name type="common">Chinese soft-hair kiwi</name>
    <dbReference type="NCBI Taxonomy" id="1590841"/>
    <lineage>
        <taxon>Eukaryota</taxon>
        <taxon>Viridiplantae</taxon>
        <taxon>Streptophyta</taxon>
        <taxon>Embryophyta</taxon>
        <taxon>Tracheophyta</taxon>
        <taxon>Spermatophyta</taxon>
        <taxon>Magnoliopsida</taxon>
        <taxon>eudicotyledons</taxon>
        <taxon>Gunneridae</taxon>
        <taxon>Pentapetalae</taxon>
        <taxon>asterids</taxon>
        <taxon>Ericales</taxon>
        <taxon>Actinidiaceae</taxon>
        <taxon>Actinidia</taxon>
    </lineage>
</organism>
<dbReference type="GO" id="GO:0005789">
    <property type="term" value="C:endoplasmic reticulum membrane"/>
    <property type="evidence" value="ECO:0007669"/>
    <property type="project" value="UniProtKB-SubCell"/>
</dbReference>
<keyword evidence="13" id="KW-1185">Reference proteome</keyword>
<evidence type="ECO:0000256" key="2">
    <source>
        <dbReference type="ARBA" id="ARBA00004389"/>
    </source>
</evidence>
<comment type="caution">
    <text evidence="12">The sequence shown here is derived from an EMBL/GenBank/DDBJ whole genome shotgun (WGS) entry which is preliminary data.</text>
</comment>
<dbReference type="Proteomes" id="UP000241394">
    <property type="component" value="Chromosome LG23"/>
</dbReference>
<feature type="compositionally biased region" description="Basic and acidic residues" evidence="10">
    <location>
        <begin position="171"/>
        <end position="187"/>
    </location>
</feature>
<evidence type="ECO:0000313" key="13">
    <source>
        <dbReference type="Proteomes" id="UP000241394"/>
    </source>
</evidence>
<feature type="compositionally biased region" description="Basic and acidic residues" evidence="10">
    <location>
        <begin position="215"/>
        <end position="224"/>
    </location>
</feature>
<dbReference type="GO" id="GO:0005886">
    <property type="term" value="C:plasma membrane"/>
    <property type="evidence" value="ECO:0007669"/>
    <property type="project" value="UniProtKB-SubCell"/>
</dbReference>
<protein>
    <submittedName>
        <fullName evidence="12">Proton pump-interactor like</fullName>
    </submittedName>
</protein>
<dbReference type="Gramene" id="PSR96365">
    <property type="protein sequence ID" value="PSR96365"/>
    <property type="gene ID" value="CEY00_Acc26414"/>
</dbReference>
<feature type="compositionally biased region" description="Polar residues" evidence="10">
    <location>
        <begin position="68"/>
        <end position="77"/>
    </location>
</feature>